<dbReference type="GO" id="GO:0043161">
    <property type="term" value="P:proteasome-mediated ubiquitin-dependent protein catabolic process"/>
    <property type="evidence" value="ECO:0000318"/>
    <property type="project" value="GO_Central"/>
</dbReference>
<dbReference type="EMBL" id="KB097739">
    <property type="protein sequence ID" value="ESN90897.1"/>
    <property type="molecule type" value="Genomic_DNA"/>
</dbReference>
<gene>
    <name evidence="3" type="primary">20217144</name>
    <name evidence="2" type="ORF">HELRODRAFT_90708</name>
</gene>
<dbReference type="RefSeq" id="XP_009030977.1">
    <property type="nucleotide sequence ID" value="XM_009032729.1"/>
</dbReference>
<dbReference type="InterPro" id="IPR013320">
    <property type="entry name" value="ConA-like_dom_sf"/>
</dbReference>
<dbReference type="HOGENOM" id="CLU_797602_0_0_1"/>
<dbReference type="InterPro" id="IPR003877">
    <property type="entry name" value="SPRY_dom"/>
</dbReference>
<dbReference type="InterPro" id="IPR043136">
    <property type="entry name" value="B30.2/SPRY_sf"/>
</dbReference>
<reference evidence="4" key="1">
    <citation type="submission" date="2012-12" db="EMBL/GenBank/DDBJ databases">
        <authorList>
            <person name="Hellsten U."/>
            <person name="Grimwood J."/>
            <person name="Chapman J.A."/>
            <person name="Shapiro H."/>
            <person name="Aerts A."/>
            <person name="Otillar R.P."/>
            <person name="Terry A.Y."/>
            <person name="Boore J.L."/>
            <person name="Simakov O."/>
            <person name="Marletaz F."/>
            <person name="Cho S.-J."/>
            <person name="Edsinger-Gonzales E."/>
            <person name="Havlak P."/>
            <person name="Kuo D.-H."/>
            <person name="Larsson T."/>
            <person name="Lv J."/>
            <person name="Arendt D."/>
            <person name="Savage R."/>
            <person name="Osoegawa K."/>
            <person name="de Jong P."/>
            <person name="Lindberg D.R."/>
            <person name="Seaver E.C."/>
            <person name="Weisblat D.A."/>
            <person name="Putnam N.H."/>
            <person name="Grigoriev I.V."/>
            <person name="Rokhsar D.S."/>
        </authorList>
    </citation>
    <scope>NUCLEOTIDE SEQUENCE</scope>
</reference>
<proteinExistence type="predicted"/>
<dbReference type="GO" id="GO:0019005">
    <property type="term" value="C:SCF ubiquitin ligase complex"/>
    <property type="evidence" value="ECO:0000318"/>
    <property type="project" value="GO_Central"/>
</dbReference>
<dbReference type="InterPro" id="IPR001870">
    <property type="entry name" value="B30.2/SPRY"/>
</dbReference>
<dbReference type="SMART" id="SM00449">
    <property type="entry name" value="SPRY"/>
    <property type="match status" value="1"/>
</dbReference>
<protein>
    <recommendedName>
        <fullName evidence="1">B30.2/SPRY domain-containing protein</fullName>
    </recommendedName>
</protein>
<dbReference type="Pfam" id="PF00622">
    <property type="entry name" value="SPRY"/>
    <property type="match status" value="1"/>
</dbReference>
<dbReference type="PROSITE" id="PS50188">
    <property type="entry name" value="B302_SPRY"/>
    <property type="match status" value="1"/>
</dbReference>
<dbReference type="Proteomes" id="UP000015101">
    <property type="component" value="Unassembled WGS sequence"/>
</dbReference>
<evidence type="ECO:0000313" key="4">
    <source>
        <dbReference type="Proteomes" id="UP000015101"/>
    </source>
</evidence>
<evidence type="ECO:0000313" key="3">
    <source>
        <dbReference type="EnsemblMetazoa" id="HelroP90708"/>
    </source>
</evidence>
<dbReference type="EnsemblMetazoa" id="HelroT90708">
    <property type="protein sequence ID" value="HelroP90708"/>
    <property type="gene ID" value="HelroG90708"/>
</dbReference>
<dbReference type="CTD" id="20217144"/>
<dbReference type="OMA" id="ITISGMW"/>
<sequence>MSTAPTRRECGYRRTHDLIKKLDVSFDFELSSNCSLKNDGLVAVHQSSCAGYALVNLPMKVGTFKWKIQLVRENVNNEGTCIGVCRLPIADCNYSSTSDMWLYRAYSGSLYHAGEVGYRQKFTQGDIITCYYDADNKTLAFAKNETTTTLAFEDMTSSEVYPCVVFYNPSRVEEVEIVDMQMIVVSGLYHAGDPCLNPPASTMVEELIQLMRSLHSDLDVWTEVINDVLLDRMKMMKNMKVVLERSLDSNFMKMPMLQNLLDALGRADEDNVDVNFPGDTKALAPNVYDVFMQCWPMLVLLGGMDGGLRMGGRCRSKVTRKIGLVLGAAWVGSKTVKVVWDDADGSIK</sequence>
<organism evidence="3 4">
    <name type="scientific">Helobdella robusta</name>
    <name type="common">Californian leech</name>
    <dbReference type="NCBI Taxonomy" id="6412"/>
    <lineage>
        <taxon>Eukaryota</taxon>
        <taxon>Metazoa</taxon>
        <taxon>Spiralia</taxon>
        <taxon>Lophotrochozoa</taxon>
        <taxon>Annelida</taxon>
        <taxon>Clitellata</taxon>
        <taxon>Hirudinea</taxon>
        <taxon>Rhynchobdellida</taxon>
        <taxon>Glossiphoniidae</taxon>
        <taxon>Helobdella</taxon>
    </lineage>
</organism>
<dbReference type="InterPro" id="IPR050672">
    <property type="entry name" value="FBXO45-Fsn/SPSB_families"/>
</dbReference>
<dbReference type="AlphaFoldDB" id="T1G7U7"/>
<dbReference type="OrthoDB" id="239701at2759"/>
<dbReference type="FunFam" id="2.60.120.920:FF:000015">
    <property type="entry name" value="LOW QUALITY PROTEIN: probable E3 ubiquitin-protein ligase HERC1"/>
    <property type="match status" value="1"/>
</dbReference>
<feature type="domain" description="B30.2/SPRY" evidence="1">
    <location>
        <begin position="1"/>
        <end position="184"/>
    </location>
</feature>
<keyword evidence="4" id="KW-1185">Reference proteome</keyword>
<dbReference type="InParanoid" id="T1G7U7"/>
<dbReference type="GeneID" id="20217144"/>
<evidence type="ECO:0000259" key="1">
    <source>
        <dbReference type="PROSITE" id="PS50188"/>
    </source>
</evidence>
<dbReference type="PANTHER" id="PTHR12245:SF13">
    <property type="entry name" value="B30.2_SPRY DOMAIN-CONTAINING PROTEIN"/>
    <property type="match status" value="1"/>
</dbReference>
<dbReference type="STRING" id="6412.T1G7U7"/>
<dbReference type="PANTHER" id="PTHR12245">
    <property type="entry name" value="SPRY DOMAIN CONTAINING SOCS BOX PROTEIN"/>
    <property type="match status" value="1"/>
</dbReference>
<evidence type="ECO:0000313" key="2">
    <source>
        <dbReference type="EMBL" id="ESN90897.1"/>
    </source>
</evidence>
<dbReference type="eggNOG" id="KOG1426">
    <property type="taxonomic scope" value="Eukaryota"/>
</dbReference>
<dbReference type="EMBL" id="AMQM01008220">
    <property type="status" value="NOT_ANNOTATED_CDS"/>
    <property type="molecule type" value="Genomic_DNA"/>
</dbReference>
<dbReference type="SUPFAM" id="SSF49899">
    <property type="entry name" value="Concanavalin A-like lectins/glucanases"/>
    <property type="match status" value="1"/>
</dbReference>
<dbReference type="KEGG" id="hro:HELRODRAFT_90708"/>
<name>T1G7U7_HELRO</name>
<dbReference type="Gene3D" id="2.60.120.920">
    <property type="match status" value="1"/>
</dbReference>
<reference evidence="3" key="3">
    <citation type="submission" date="2015-06" db="UniProtKB">
        <authorList>
            <consortium name="EnsemblMetazoa"/>
        </authorList>
    </citation>
    <scope>IDENTIFICATION</scope>
</reference>
<reference evidence="2 4" key="2">
    <citation type="journal article" date="2013" name="Nature">
        <title>Insights into bilaterian evolution from three spiralian genomes.</title>
        <authorList>
            <person name="Simakov O."/>
            <person name="Marletaz F."/>
            <person name="Cho S.J."/>
            <person name="Edsinger-Gonzales E."/>
            <person name="Havlak P."/>
            <person name="Hellsten U."/>
            <person name="Kuo D.H."/>
            <person name="Larsson T."/>
            <person name="Lv J."/>
            <person name="Arendt D."/>
            <person name="Savage R."/>
            <person name="Osoegawa K."/>
            <person name="de Jong P."/>
            <person name="Grimwood J."/>
            <person name="Chapman J.A."/>
            <person name="Shapiro H."/>
            <person name="Aerts A."/>
            <person name="Otillar R.P."/>
            <person name="Terry A.Y."/>
            <person name="Boore J.L."/>
            <person name="Grigoriev I.V."/>
            <person name="Lindberg D.R."/>
            <person name="Seaver E.C."/>
            <person name="Weisblat D.A."/>
            <person name="Putnam N.H."/>
            <person name="Rokhsar D.S."/>
        </authorList>
    </citation>
    <scope>NUCLEOTIDE SEQUENCE</scope>
</reference>
<accession>T1G7U7</accession>